<feature type="signal peptide" evidence="2">
    <location>
        <begin position="1"/>
        <end position="20"/>
    </location>
</feature>
<dbReference type="CDD" id="cd02619">
    <property type="entry name" value="Peptidase_C1"/>
    <property type="match status" value="1"/>
</dbReference>
<dbReference type="EMBL" id="JBCDNA010000002">
    <property type="protein sequence ID" value="MEL4456162.1"/>
    <property type="molecule type" value="Genomic_DNA"/>
</dbReference>
<dbReference type="SUPFAM" id="SSF54001">
    <property type="entry name" value="Cysteine proteinases"/>
    <property type="match status" value="1"/>
</dbReference>
<dbReference type="InterPro" id="IPR013128">
    <property type="entry name" value="Peptidase_C1A"/>
</dbReference>
<proteinExistence type="inferred from homology"/>
<dbReference type="PANTHER" id="PTHR12411">
    <property type="entry name" value="CYSTEINE PROTEASE FAMILY C1-RELATED"/>
    <property type="match status" value="1"/>
</dbReference>
<evidence type="ECO:0000313" key="4">
    <source>
        <dbReference type="EMBL" id="MEL4456162.1"/>
    </source>
</evidence>
<feature type="domain" description="Peptidase C1A papain C-terminal" evidence="3">
    <location>
        <begin position="81"/>
        <end position="299"/>
    </location>
</feature>
<dbReference type="RefSeq" id="WP_342160220.1">
    <property type="nucleotide sequence ID" value="NZ_JBCDNA010000002.1"/>
</dbReference>
<organism evidence="4 5">
    <name type="scientific">Lutimonas vermicola</name>
    <dbReference type="NCBI Taxonomy" id="414288"/>
    <lineage>
        <taxon>Bacteria</taxon>
        <taxon>Pseudomonadati</taxon>
        <taxon>Bacteroidota</taxon>
        <taxon>Flavobacteriia</taxon>
        <taxon>Flavobacteriales</taxon>
        <taxon>Flavobacteriaceae</taxon>
        <taxon>Lutimonas</taxon>
    </lineage>
</organism>
<name>A0ABU9L3K5_9FLAO</name>
<keyword evidence="5" id="KW-1185">Reference proteome</keyword>
<comment type="similarity">
    <text evidence="1">Belongs to the peptidase C1 family.</text>
</comment>
<sequence length="319" mass="35929">MKKLSLLTFAILFYSCSSNFDFELDNRVIYTTDEEGDPVIENIKDNEEVQEDYQFGLGGGFCYGYETPDATVAEIDIDIQMPGSYDISEYLPEVGSQGRQGSCVAWATGYYLKSYQENYEDFQNGILNKDNVMSPAFIYNQIKVSDCSAGSVIQDALDTISRQGITDWAIMPYNENDCDTQPNDLQKSLAEPNRIIEYFYLDENLALEQTKASLLKDQPVVIAVTIDRSYFGARDENGIHVYRKFESGDGGHAMLVVGYDDDMNAFKVVNSWGKGWGNQGFVWIDYQAWDEAADVNSDFKVLCEAWVTDDIVVNQPASL</sequence>
<evidence type="ECO:0000256" key="1">
    <source>
        <dbReference type="ARBA" id="ARBA00008455"/>
    </source>
</evidence>
<feature type="chain" id="PRO_5045452861" evidence="2">
    <location>
        <begin position="21"/>
        <end position="319"/>
    </location>
</feature>
<dbReference type="Gene3D" id="3.90.70.10">
    <property type="entry name" value="Cysteine proteinases"/>
    <property type="match status" value="1"/>
</dbReference>
<keyword evidence="2" id="KW-0732">Signal</keyword>
<evidence type="ECO:0000256" key="2">
    <source>
        <dbReference type="SAM" id="SignalP"/>
    </source>
</evidence>
<dbReference type="Pfam" id="PF00112">
    <property type="entry name" value="Peptidase_C1"/>
    <property type="match status" value="1"/>
</dbReference>
<dbReference type="InterPro" id="IPR025660">
    <property type="entry name" value="Pept_his_AS"/>
</dbReference>
<comment type="caution">
    <text evidence="4">The sequence shown here is derived from an EMBL/GenBank/DDBJ whole genome shotgun (WGS) entry which is preliminary data.</text>
</comment>
<protein>
    <submittedName>
        <fullName evidence="4">C1 family peptidase</fullName>
    </submittedName>
</protein>
<dbReference type="InterPro" id="IPR038765">
    <property type="entry name" value="Papain-like_cys_pep_sf"/>
</dbReference>
<dbReference type="Proteomes" id="UP001474120">
    <property type="component" value="Unassembled WGS sequence"/>
</dbReference>
<dbReference type="InterPro" id="IPR000668">
    <property type="entry name" value="Peptidase_C1A_C"/>
</dbReference>
<reference evidence="4 5" key="1">
    <citation type="submission" date="2024-04" db="EMBL/GenBank/DDBJ databases">
        <title>whole genome sequencing of Lutimonas vermicola strain IMCC1616.</title>
        <authorList>
            <person name="Bae S.S."/>
        </authorList>
    </citation>
    <scope>NUCLEOTIDE SEQUENCE [LARGE SCALE GENOMIC DNA]</scope>
    <source>
        <strain evidence="4 5">IMCC1616</strain>
    </source>
</reference>
<dbReference type="SMART" id="SM00645">
    <property type="entry name" value="Pept_C1"/>
    <property type="match status" value="1"/>
</dbReference>
<accession>A0ABU9L3K5</accession>
<dbReference type="PROSITE" id="PS00639">
    <property type="entry name" value="THIOL_PROTEASE_HIS"/>
    <property type="match status" value="1"/>
</dbReference>
<evidence type="ECO:0000259" key="3">
    <source>
        <dbReference type="SMART" id="SM00645"/>
    </source>
</evidence>
<evidence type="ECO:0000313" key="5">
    <source>
        <dbReference type="Proteomes" id="UP001474120"/>
    </source>
</evidence>
<dbReference type="PROSITE" id="PS51257">
    <property type="entry name" value="PROKAR_LIPOPROTEIN"/>
    <property type="match status" value="1"/>
</dbReference>
<gene>
    <name evidence="4" type="ORF">AABB81_09670</name>
</gene>